<dbReference type="InterPro" id="IPR003034">
    <property type="entry name" value="SAP_dom"/>
</dbReference>
<dbReference type="EMBL" id="GDKF01001868">
    <property type="protein sequence ID" value="JAT76754.1"/>
    <property type="molecule type" value="Transcribed_RNA"/>
</dbReference>
<dbReference type="PROSITE" id="PS50800">
    <property type="entry name" value="SAP"/>
    <property type="match status" value="1"/>
</dbReference>
<dbReference type="SMART" id="SM00513">
    <property type="entry name" value="SAP"/>
    <property type="match status" value="1"/>
</dbReference>
<accession>A0A1D2AC37</accession>
<reference evidence="3" key="1">
    <citation type="submission" date="2015-08" db="EMBL/GenBank/DDBJ databases">
        <authorList>
            <person name="Babu N.S."/>
            <person name="Beckwith C.J."/>
            <person name="Beseler K.G."/>
            <person name="Brison A."/>
            <person name="Carone J.V."/>
            <person name="Caskin T.P."/>
            <person name="Diamond M."/>
            <person name="Durham M.E."/>
            <person name="Foxe J.M."/>
            <person name="Go M."/>
            <person name="Henderson B.A."/>
            <person name="Jones I.B."/>
            <person name="McGettigan J.A."/>
            <person name="Micheletti S.J."/>
            <person name="Nasrallah M.E."/>
            <person name="Ortiz D."/>
            <person name="Piller C.R."/>
            <person name="Privatt S.R."/>
            <person name="Schneider S.L."/>
            <person name="Sharp S."/>
            <person name="Smith T.C."/>
            <person name="Stanton J.D."/>
            <person name="Ullery H.E."/>
            <person name="Wilson R.J."/>
            <person name="Serrano M.G."/>
            <person name="Buck G."/>
            <person name="Lee V."/>
            <person name="Wang Y."/>
            <person name="Carvalho R."/>
            <person name="Voegtly L."/>
            <person name="Shi R."/>
            <person name="Duckworth R."/>
            <person name="Johnson A."/>
            <person name="Loviza R."/>
            <person name="Walstead R."/>
            <person name="Shah Z."/>
            <person name="Kiflezghi M."/>
            <person name="Wade K."/>
            <person name="Ball S.L."/>
            <person name="Bradley K.W."/>
            <person name="Asai D.J."/>
            <person name="Bowman C.A."/>
            <person name="Russell D.A."/>
            <person name="Pope W.H."/>
            <person name="Jacobs-Sera D."/>
            <person name="Hendrix R.W."/>
            <person name="Hatfull G.F."/>
        </authorList>
    </citation>
    <scope>NUCLEOTIDE SEQUENCE</scope>
</reference>
<feature type="non-terminal residue" evidence="3">
    <location>
        <position position="1"/>
    </location>
</feature>
<feature type="region of interest" description="Disordered" evidence="1">
    <location>
        <begin position="68"/>
        <end position="120"/>
    </location>
</feature>
<feature type="region of interest" description="Disordered" evidence="1">
    <location>
        <begin position="309"/>
        <end position="335"/>
    </location>
</feature>
<dbReference type="AlphaFoldDB" id="A0A1D2AC37"/>
<proteinExistence type="predicted"/>
<sequence length="643" mass="66659">LVIRCLESCSDAYLPRSGRLRGPSLQTMSVTAEDVDTLSYAELQRKCKDLGFSARGKRDELTRRLLGLSQTSQASGGSSPSSSTPHPSTATVPSRLAQNASTATPSHSVRTATTPSRRRGPALGALADALSTPLPAPRAAASASDTPPPPRPAPSRSVSLPFKILVGLAMLGLLGGLALPYAAQHNLAPRAAAWAQRGYRAASAGAERAGLQARAVVRDGAGEVRAQAAALADSARRARYHAARRAGAARDAIQRRRADLHVADSLSRGVACVKAELAAALARARIAVCTVVDKVQTWVHGAVRRARGAIPSSPAKAASGPAAAPAAGGPAPTAGAPCPADPAFLQTLVPPGEQWRAQLDAASDILDGEKVHHAKTQATVLLLAYGGEEQRSSSFPQLATVAPKGCVRNIDAWMFAEPGLLQRKLANDLTAQPSTIFHVHRVEMLPPASVPVLVNALSEGGGFEYSGTVSASQATFILNMVVPRDWLAAVDGDAFATSVKDALSLTLSTHPNATDREAAAVAAAALRRRIDVVLPAGTPPPPTSEVLLGGDGSAALTEEELNVPLDLDAMLAEDPELMAKFLEGLDAADADEDGDDEAEAASEPVDDDLYDDAEEEVAPPGVDVEDPFAGLGTEDLDLPHVDL</sequence>
<feature type="domain" description="SAP" evidence="2">
    <location>
        <begin position="35"/>
        <end position="69"/>
    </location>
</feature>
<evidence type="ECO:0000313" key="3">
    <source>
        <dbReference type="EMBL" id="JAT76754.1"/>
    </source>
</evidence>
<feature type="region of interest" description="Disordered" evidence="1">
    <location>
        <begin position="590"/>
        <end position="643"/>
    </location>
</feature>
<gene>
    <name evidence="3" type="ORF">g.27555</name>
</gene>
<evidence type="ECO:0000256" key="1">
    <source>
        <dbReference type="SAM" id="MobiDB-lite"/>
    </source>
</evidence>
<feature type="compositionally biased region" description="Acidic residues" evidence="1">
    <location>
        <begin position="590"/>
        <end position="617"/>
    </location>
</feature>
<organism evidence="3">
    <name type="scientific">Auxenochlorella protothecoides</name>
    <name type="common">Green microalga</name>
    <name type="synonym">Chlorella protothecoides</name>
    <dbReference type="NCBI Taxonomy" id="3075"/>
    <lineage>
        <taxon>Eukaryota</taxon>
        <taxon>Viridiplantae</taxon>
        <taxon>Chlorophyta</taxon>
        <taxon>core chlorophytes</taxon>
        <taxon>Trebouxiophyceae</taxon>
        <taxon>Chlorellales</taxon>
        <taxon>Chlorellaceae</taxon>
        <taxon>Auxenochlorella</taxon>
    </lineage>
</organism>
<feature type="compositionally biased region" description="Polar residues" evidence="1">
    <location>
        <begin position="96"/>
        <end position="115"/>
    </location>
</feature>
<feature type="compositionally biased region" description="Low complexity" evidence="1">
    <location>
        <begin position="69"/>
        <end position="94"/>
    </location>
</feature>
<protein>
    <recommendedName>
        <fullName evidence="2">SAP domain-containing protein</fullName>
    </recommendedName>
</protein>
<feature type="compositionally biased region" description="Low complexity" evidence="1">
    <location>
        <begin position="135"/>
        <end position="145"/>
    </location>
</feature>
<evidence type="ECO:0000259" key="2">
    <source>
        <dbReference type="PROSITE" id="PS50800"/>
    </source>
</evidence>
<name>A0A1D2AC37_AUXPR</name>
<feature type="region of interest" description="Disordered" evidence="1">
    <location>
        <begin position="135"/>
        <end position="156"/>
    </location>
</feature>